<comment type="subcellular location">
    <subcellularLocation>
        <location evidence="1">Cell outer membrane</location>
    </subcellularLocation>
</comment>
<dbReference type="InterPro" id="IPR011990">
    <property type="entry name" value="TPR-like_helical_dom_sf"/>
</dbReference>
<evidence type="ECO:0000256" key="2">
    <source>
        <dbReference type="ARBA" id="ARBA00006275"/>
    </source>
</evidence>
<dbReference type="EMBL" id="JPLY01000004">
    <property type="protein sequence ID" value="KFC21198.1"/>
    <property type="molecule type" value="Genomic_DNA"/>
</dbReference>
<evidence type="ECO:0000256" key="4">
    <source>
        <dbReference type="ARBA" id="ARBA00023136"/>
    </source>
</evidence>
<keyword evidence="9" id="KW-1185">Reference proteome</keyword>
<dbReference type="PROSITE" id="PS51257">
    <property type="entry name" value="PROKAR_LIPOPROTEIN"/>
    <property type="match status" value="1"/>
</dbReference>
<dbReference type="SUPFAM" id="SSF48452">
    <property type="entry name" value="TPR-like"/>
    <property type="match status" value="1"/>
</dbReference>
<evidence type="ECO:0000313" key="8">
    <source>
        <dbReference type="EMBL" id="KFC21198.1"/>
    </source>
</evidence>
<keyword evidence="3" id="KW-0732">Signal</keyword>
<dbReference type="CDD" id="cd08977">
    <property type="entry name" value="SusD"/>
    <property type="match status" value="1"/>
</dbReference>
<sequence>MKKIFLTLTILSVFASCSEDFVDIKPEGQIIAEDFFKTPDDAMRATNAVYSFLRSWENTGFPAQYVFGVTGDDVEKGSNPGDASFINAYDRFTYTISDDGVHGYWTGQWQAVQRANQVITNVPNIEMDATLKTRLVAEAKMLRAYFYFNLVRIYGGVPIFDGLPPDKSYLKPRNTAAEVYAFIVKDLTEASEILPQNYPASEVGRVTKGGALGLLSKVYLYMKDYQKAYDTSSLVMGMGYGLDPDFNHLFRQAGEFGSESVFEVNCGCSAEFGGSQYAEVQGVRNQFGWGFFTPTQALEDAFEPGDVRKEFTILREGETTLEGDLIKKGDPQAGNTWNQKVYVPTSVNNNACGYGSIQNLRILRFADILLINAEAANELGNTAAAIANINKVRLRANLGETTASTQSALRAAIWQERRVELAMEMDRFPDLVRTGQAGTVLGPLGFQTGKNELFPIPLQAITDSKGILTQNPGYN</sequence>
<evidence type="ECO:0000259" key="6">
    <source>
        <dbReference type="Pfam" id="PF07980"/>
    </source>
</evidence>
<organism evidence="8 9">
    <name type="scientific">Epilithonimonas lactis</name>
    <dbReference type="NCBI Taxonomy" id="421072"/>
    <lineage>
        <taxon>Bacteria</taxon>
        <taxon>Pseudomonadati</taxon>
        <taxon>Bacteroidota</taxon>
        <taxon>Flavobacteriia</taxon>
        <taxon>Flavobacteriales</taxon>
        <taxon>Weeksellaceae</taxon>
        <taxon>Chryseobacterium group</taxon>
        <taxon>Epilithonimonas</taxon>
    </lineage>
</organism>
<dbReference type="GO" id="GO:0009279">
    <property type="term" value="C:cell outer membrane"/>
    <property type="evidence" value="ECO:0007669"/>
    <property type="project" value="UniProtKB-SubCell"/>
</dbReference>
<dbReference type="Pfam" id="PF14322">
    <property type="entry name" value="SusD-like_3"/>
    <property type="match status" value="1"/>
</dbReference>
<dbReference type="eggNOG" id="COG0446">
    <property type="taxonomic scope" value="Bacteria"/>
</dbReference>
<dbReference type="RefSeq" id="WP_034976964.1">
    <property type="nucleotide sequence ID" value="NZ_FOFI01000001.1"/>
</dbReference>
<dbReference type="AlphaFoldDB" id="A0A085BFF3"/>
<dbReference type="Proteomes" id="UP000028623">
    <property type="component" value="Unassembled WGS sequence"/>
</dbReference>
<feature type="domain" description="SusD-like N-terminal" evidence="7">
    <location>
        <begin position="92"/>
        <end position="220"/>
    </location>
</feature>
<evidence type="ECO:0000313" key="9">
    <source>
        <dbReference type="Proteomes" id="UP000028623"/>
    </source>
</evidence>
<feature type="domain" description="RagB/SusD" evidence="6">
    <location>
        <begin position="285"/>
        <end position="474"/>
    </location>
</feature>
<evidence type="ECO:0000256" key="3">
    <source>
        <dbReference type="ARBA" id="ARBA00022729"/>
    </source>
</evidence>
<dbReference type="OrthoDB" id="5694214at2"/>
<evidence type="ECO:0008006" key="10">
    <source>
        <dbReference type="Google" id="ProtNLM"/>
    </source>
</evidence>
<reference evidence="8 9" key="1">
    <citation type="submission" date="2014-07" db="EMBL/GenBank/DDBJ databases">
        <title>Epilithonimonas lactis LMG 22401 Genome.</title>
        <authorList>
            <person name="Pipes S.E."/>
            <person name="Stropko S.J."/>
        </authorList>
    </citation>
    <scope>NUCLEOTIDE SEQUENCE [LARGE SCALE GENOMIC DNA]</scope>
    <source>
        <strain evidence="8 9">LMG 24401</strain>
    </source>
</reference>
<proteinExistence type="inferred from homology"/>
<keyword evidence="4" id="KW-0472">Membrane</keyword>
<dbReference type="Gene3D" id="1.25.40.390">
    <property type="match status" value="1"/>
</dbReference>
<protein>
    <recommendedName>
        <fullName evidence="10">RagB/SusD family nutrient uptake outer membrane protein</fullName>
    </recommendedName>
</protein>
<accession>A0A085BFF3</accession>
<name>A0A085BFF3_9FLAO</name>
<comment type="similarity">
    <text evidence="2">Belongs to the SusD family.</text>
</comment>
<dbReference type="Pfam" id="PF07980">
    <property type="entry name" value="SusD_RagB"/>
    <property type="match status" value="1"/>
</dbReference>
<dbReference type="InterPro" id="IPR012944">
    <property type="entry name" value="SusD_RagB_dom"/>
</dbReference>
<dbReference type="InterPro" id="IPR033985">
    <property type="entry name" value="SusD-like_N"/>
</dbReference>
<evidence type="ECO:0000256" key="1">
    <source>
        <dbReference type="ARBA" id="ARBA00004442"/>
    </source>
</evidence>
<evidence type="ECO:0000256" key="5">
    <source>
        <dbReference type="ARBA" id="ARBA00023237"/>
    </source>
</evidence>
<dbReference type="STRING" id="421072.SAMN04488097_0581"/>
<comment type="caution">
    <text evidence="8">The sequence shown here is derived from an EMBL/GenBank/DDBJ whole genome shotgun (WGS) entry which is preliminary data.</text>
</comment>
<gene>
    <name evidence="8" type="ORF">IO89_13415</name>
</gene>
<evidence type="ECO:0000259" key="7">
    <source>
        <dbReference type="Pfam" id="PF14322"/>
    </source>
</evidence>
<keyword evidence="5" id="KW-0998">Cell outer membrane</keyword>